<feature type="transmembrane region" description="Helical" evidence="5">
    <location>
        <begin position="141"/>
        <end position="159"/>
    </location>
</feature>
<evidence type="ECO:0000256" key="5">
    <source>
        <dbReference type="SAM" id="Phobius"/>
    </source>
</evidence>
<comment type="subcellular location">
    <subcellularLocation>
        <location evidence="1">Membrane</location>
    </subcellularLocation>
</comment>
<proteinExistence type="predicted"/>
<evidence type="ECO:0000256" key="2">
    <source>
        <dbReference type="ARBA" id="ARBA00022692"/>
    </source>
</evidence>
<dbReference type="SUPFAM" id="SSF161084">
    <property type="entry name" value="MAPEG domain-like"/>
    <property type="match status" value="1"/>
</dbReference>
<feature type="transmembrane region" description="Helical" evidence="5">
    <location>
        <begin position="165"/>
        <end position="186"/>
    </location>
</feature>
<feature type="transmembrane region" description="Helical" evidence="5">
    <location>
        <begin position="12"/>
        <end position="38"/>
    </location>
</feature>
<evidence type="ECO:0000256" key="1">
    <source>
        <dbReference type="ARBA" id="ARBA00004370"/>
    </source>
</evidence>
<protein>
    <submittedName>
        <fullName evidence="6">Uncharacterized protein</fullName>
    </submittedName>
</protein>
<dbReference type="PANTHER" id="PTHR35371">
    <property type="entry name" value="INNER MEMBRANE PROTEIN"/>
    <property type="match status" value="1"/>
</dbReference>
<dbReference type="InterPro" id="IPR023352">
    <property type="entry name" value="MAPEG-like_dom_sf"/>
</dbReference>
<evidence type="ECO:0000313" key="6">
    <source>
        <dbReference type="EMBL" id="CAE0554022.1"/>
    </source>
</evidence>
<evidence type="ECO:0000256" key="4">
    <source>
        <dbReference type="ARBA" id="ARBA00023136"/>
    </source>
</evidence>
<dbReference type="AlphaFoldDB" id="A0A7S3WF58"/>
<dbReference type="EMBL" id="HBIQ01043678">
    <property type="protein sequence ID" value="CAE0554022.1"/>
    <property type="molecule type" value="Transcribed_RNA"/>
</dbReference>
<dbReference type="Gene3D" id="1.20.120.550">
    <property type="entry name" value="Membrane associated eicosanoid/glutathione metabolism-like domain"/>
    <property type="match status" value="1"/>
</dbReference>
<name>A0A7S3WF58_9SPIT</name>
<evidence type="ECO:0000256" key="3">
    <source>
        <dbReference type="ARBA" id="ARBA00022989"/>
    </source>
</evidence>
<keyword evidence="4 5" id="KW-0472">Membrane</keyword>
<accession>A0A7S3WF58</accession>
<dbReference type="Pfam" id="PF01124">
    <property type="entry name" value="MAPEG"/>
    <property type="match status" value="1"/>
</dbReference>
<gene>
    <name evidence="6" type="ORF">SACU0126_LOCUS13951</name>
</gene>
<keyword evidence="2 5" id="KW-0812">Transmembrane</keyword>
<sequence>MLKRAISSGGTAHTLSCTVTGMAVALGLASAALSSGILLRLIPSWLPYERVPFVCLGVYFGLFQLTAAIGRLATTTFIGSFDNKQPRAMKTRVLAGSDQLRGWSFTARMYSAHANTAEGLPIFLAGIYAAREMGMKPERQATLSLLVIVCRLLYVPLYAGDMDLLRSVVWSTSFCASMLAVTLPLLPDVVSDYMGTDGWLVLVVGDTCE</sequence>
<feature type="transmembrane region" description="Helical" evidence="5">
    <location>
        <begin position="58"/>
        <end position="81"/>
    </location>
</feature>
<organism evidence="6">
    <name type="scientific">Strombidinopsis acuminata</name>
    <dbReference type="NCBI Taxonomy" id="141414"/>
    <lineage>
        <taxon>Eukaryota</taxon>
        <taxon>Sar</taxon>
        <taxon>Alveolata</taxon>
        <taxon>Ciliophora</taxon>
        <taxon>Intramacronucleata</taxon>
        <taxon>Spirotrichea</taxon>
        <taxon>Choreotrichia</taxon>
        <taxon>Choreotrichida</taxon>
        <taxon>Strombidinopsidae</taxon>
        <taxon>Strombidinopsis</taxon>
    </lineage>
</organism>
<reference evidence="6" key="1">
    <citation type="submission" date="2021-01" db="EMBL/GenBank/DDBJ databases">
        <authorList>
            <person name="Corre E."/>
            <person name="Pelletier E."/>
            <person name="Niang G."/>
            <person name="Scheremetjew M."/>
            <person name="Finn R."/>
            <person name="Kale V."/>
            <person name="Holt S."/>
            <person name="Cochrane G."/>
            <person name="Meng A."/>
            <person name="Brown T."/>
            <person name="Cohen L."/>
        </authorList>
    </citation>
    <scope>NUCLEOTIDE SEQUENCE</scope>
    <source>
        <strain evidence="6">SPMC142</strain>
    </source>
</reference>
<keyword evidence="3 5" id="KW-1133">Transmembrane helix</keyword>
<dbReference type="PANTHER" id="PTHR35371:SF1">
    <property type="entry name" value="BLR7753 PROTEIN"/>
    <property type="match status" value="1"/>
</dbReference>
<dbReference type="GO" id="GO:0016020">
    <property type="term" value="C:membrane"/>
    <property type="evidence" value="ECO:0007669"/>
    <property type="project" value="UniProtKB-SubCell"/>
</dbReference>
<dbReference type="InterPro" id="IPR001129">
    <property type="entry name" value="Membr-assoc_MAPEG"/>
</dbReference>